<reference evidence="2 3" key="1">
    <citation type="journal article" date="2013" name="PLoS Genet.">
        <title>The genome and development-dependent transcriptomes of Pyronema confluens: a window into fungal evolution.</title>
        <authorList>
            <person name="Traeger S."/>
            <person name="Altegoer F."/>
            <person name="Freitag M."/>
            <person name="Gabaldon T."/>
            <person name="Kempken F."/>
            <person name="Kumar A."/>
            <person name="Marcet-Houben M."/>
            <person name="Poggeler S."/>
            <person name="Stajich J.E."/>
            <person name="Nowrousian M."/>
        </authorList>
    </citation>
    <scope>NUCLEOTIDE SEQUENCE [LARGE SCALE GENOMIC DNA]</scope>
    <source>
        <strain evidence="3">CBS 100304</strain>
        <tissue evidence="2">Vegetative mycelium</tissue>
    </source>
</reference>
<evidence type="ECO:0000313" key="2">
    <source>
        <dbReference type="EMBL" id="CCX16291.1"/>
    </source>
</evidence>
<feature type="region of interest" description="Disordered" evidence="1">
    <location>
        <begin position="583"/>
        <end position="848"/>
    </location>
</feature>
<dbReference type="PANTHER" id="PTHR46528">
    <property type="entry name" value="PROTEIN SON"/>
    <property type="match status" value="1"/>
</dbReference>
<dbReference type="AlphaFoldDB" id="U4LAY4"/>
<dbReference type="InterPro" id="IPR032922">
    <property type="entry name" value="SON"/>
</dbReference>
<feature type="compositionally biased region" description="Polar residues" evidence="1">
    <location>
        <begin position="101"/>
        <end position="112"/>
    </location>
</feature>
<protein>
    <submittedName>
        <fullName evidence="2">Uncharacterized protein</fullName>
    </submittedName>
</protein>
<accession>U4LAY4</accession>
<dbReference type="GO" id="GO:0003723">
    <property type="term" value="F:RNA binding"/>
    <property type="evidence" value="ECO:0007669"/>
    <property type="project" value="InterPro"/>
</dbReference>
<dbReference type="Proteomes" id="UP000018144">
    <property type="component" value="Unassembled WGS sequence"/>
</dbReference>
<feature type="compositionally biased region" description="Polar residues" evidence="1">
    <location>
        <begin position="199"/>
        <end position="220"/>
    </location>
</feature>
<keyword evidence="3" id="KW-1185">Reference proteome</keyword>
<dbReference type="OrthoDB" id="5373744at2759"/>
<name>U4LAY4_PYROM</name>
<feature type="compositionally biased region" description="Basic and acidic residues" evidence="1">
    <location>
        <begin position="707"/>
        <end position="797"/>
    </location>
</feature>
<feature type="compositionally biased region" description="Basic and acidic residues" evidence="1">
    <location>
        <begin position="810"/>
        <end position="848"/>
    </location>
</feature>
<gene>
    <name evidence="2" type="ORF">PCON_02887</name>
</gene>
<feature type="region of interest" description="Disordered" evidence="1">
    <location>
        <begin position="101"/>
        <end position="231"/>
    </location>
</feature>
<sequence length="848" mass="95077">MMPGVDISSSAETPALEEDTPPALPPKVELNTLTQIRSPEPISRSGTPRPISPFAAQQTLAQPETANAVSAGNIPEICQQDLTLTPSQTALLSPTLPDFASSTTAQMLTPTDQVRRDSPGSKPQQTMPTQRFYGSETPDPSSMTALLQQQNHRDTDVFPPGAANLASNMPPSPPLTRHSTTSVRWAGSPRQTPPPHALTESNLQPRPPTASGSSTVSASRQGVRDMGKQMGKTPIDYLLPNGSLPAPVSGYFHPTHDPCNLDPPPGMHGDDEVNPVEGIFGHLNFLLENYLQILSSGGSIAVGTGYNSMARRLLDQIGHVFARDIEVDGVGWADVLEYLRGGREKPFLCVLPVRGLLARQEAAAASVVGGRGDDKIASTRELAESVVGQVKIKPAMVKVEQWIAEVEVVLRMNDPNDNFREPLTKQEEQEEHLVCEIIEGTLRNNIKEENQIKQFRRILEDRQFNSKIRHGMTRLYTDYSADSITAPIAALYVLLYPEMTKILLALADVFEDELELINSGRFDSLLDGSTNVVARDEEEELEVITNLDRRLWTVLESLEDELEDLHSKALIVRRALKSRRECITQKRPTPVTSPSPESRRDEKERRRVEEEQEWAINVPSLNIPIEPDDSASNITFHRRRRQEKANKELDRVEEEKRRRKEKKRSVSDDHRHFLNRFSGNGPVSAINEEGEKSDTGTSTRRRKKRESHGGDDRRRSKSDEHGSSLSKDDKERRDKEERRKERKEKNEDGERDKERSSKDKDRERARDKDKEKEREKRKEGKEGKESKSKDGDGDSKSKSRPIAQLWNKVTGDDDKTSSKPKKKDSTPEKDNEKGKSESKDAETTKSRS</sequence>
<dbReference type="OMA" id="KNPHTHD"/>
<dbReference type="STRING" id="1076935.U4LAY4"/>
<dbReference type="PANTHER" id="PTHR46528:SF1">
    <property type="entry name" value="PROTEIN SON"/>
    <property type="match status" value="1"/>
</dbReference>
<feature type="region of interest" description="Disordered" evidence="1">
    <location>
        <begin position="1"/>
        <end position="53"/>
    </location>
</feature>
<proteinExistence type="predicted"/>
<feature type="compositionally biased region" description="Basic and acidic residues" evidence="1">
    <location>
        <begin position="643"/>
        <end position="656"/>
    </location>
</feature>
<dbReference type="GO" id="GO:0051726">
    <property type="term" value="P:regulation of cell cycle"/>
    <property type="evidence" value="ECO:0007669"/>
    <property type="project" value="InterPro"/>
</dbReference>
<dbReference type="GO" id="GO:0043484">
    <property type="term" value="P:regulation of RNA splicing"/>
    <property type="evidence" value="ECO:0007669"/>
    <property type="project" value="InterPro"/>
</dbReference>
<evidence type="ECO:0000313" key="3">
    <source>
        <dbReference type="Proteomes" id="UP000018144"/>
    </source>
</evidence>
<organism evidence="2 3">
    <name type="scientific">Pyronema omphalodes (strain CBS 100304)</name>
    <name type="common">Pyronema confluens</name>
    <dbReference type="NCBI Taxonomy" id="1076935"/>
    <lineage>
        <taxon>Eukaryota</taxon>
        <taxon>Fungi</taxon>
        <taxon>Dikarya</taxon>
        <taxon>Ascomycota</taxon>
        <taxon>Pezizomycotina</taxon>
        <taxon>Pezizomycetes</taxon>
        <taxon>Pezizales</taxon>
        <taxon>Pyronemataceae</taxon>
        <taxon>Pyronema</taxon>
    </lineage>
</organism>
<feature type="compositionally biased region" description="Polar residues" evidence="1">
    <location>
        <begin position="138"/>
        <end position="150"/>
    </location>
</feature>
<dbReference type="eggNOG" id="ENOG502S3KS">
    <property type="taxonomic scope" value="Eukaryota"/>
</dbReference>
<evidence type="ECO:0000256" key="1">
    <source>
        <dbReference type="SAM" id="MobiDB-lite"/>
    </source>
</evidence>
<feature type="compositionally biased region" description="Polar residues" evidence="1">
    <location>
        <begin position="586"/>
        <end position="596"/>
    </location>
</feature>
<feature type="compositionally biased region" description="Basic and acidic residues" evidence="1">
    <location>
        <begin position="597"/>
        <end position="609"/>
    </location>
</feature>
<dbReference type="EMBL" id="HF936373">
    <property type="protein sequence ID" value="CCX16291.1"/>
    <property type="molecule type" value="Genomic_DNA"/>
</dbReference>